<dbReference type="Proteomes" id="UP000236754">
    <property type="component" value="Unassembled WGS sequence"/>
</dbReference>
<keyword evidence="4" id="KW-1133">Transmembrane helix</keyword>
<accession>A0A1H6AD22</accession>
<keyword evidence="4" id="KW-0472">Membrane</keyword>
<feature type="transmembrane region" description="Helical" evidence="4">
    <location>
        <begin position="632"/>
        <end position="652"/>
    </location>
</feature>
<reference evidence="5 6" key="1">
    <citation type="submission" date="2016-10" db="EMBL/GenBank/DDBJ databases">
        <authorList>
            <person name="de Groot N.N."/>
        </authorList>
    </citation>
    <scope>NUCLEOTIDE SEQUENCE [LARGE SCALE GENOMIC DNA]</scope>
    <source>
        <strain evidence="5 6">CGMCC 4.2023</strain>
    </source>
</reference>
<evidence type="ECO:0000313" key="5">
    <source>
        <dbReference type="EMBL" id="SEG46669.1"/>
    </source>
</evidence>
<evidence type="ECO:0000256" key="4">
    <source>
        <dbReference type="SAM" id="Phobius"/>
    </source>
</evidence>
<feature type="compositionally biased region" description="Gly residues" evidence="3">
    <location>
        <begin position="602"/>
        <end position="611"/>
    </location>
</feature>
<dbReference type="PANTHER" id="PTHR31956">
    <property type="entry name" value="NON-SPECIFIC PHOSPHOLIPASE C4-RELATED"/>
    <property type="match status" value="1"/>
</dbReference>
<sequence length="678" mass="69865">MRTITTAGRRTGTSDMRETTMHLAPRRPRGRRLPGALAATALTAAVTLAAALTVAPAASATPAAPASGTLATASPIKHLVVLFDENVSFDHYFGTYPKAANTDGTSFTAAPGTQTPVNLLSDGSKLLTANPNQYQPRRLADSEALTCDQNHSYTPEQQAYDNGAMDQFVQHTSSDRCSGLYGSPGLTMDYYDGNTVTALWNYAQNYALSDNSFGDVFGPSTPGALGLISGQTHGGITVDSTTGAQRSPSASGTVRSPDPTTGVGTVYGDSDPAYDDCSDNNHTSTSDLTAVQGRNIGDLLNARNVTWGWFQGGFAPTSSPGGKAVCGATHANVGGASSVDYSPHHEPFQYFASTANPHHLPPTSTSAIGHQDQANHQYDLTDFDRTLAAGNLPAVSFLKAGEYQDGHAAYSDPLDEQNFLTSEINALQKSPEWSSTAVVVAYDDSDGWYDQVAAPVGNGSTDSGADTAMCTSGPAASAGYLDRCGPGPRLPLLVISPYSRQNHIDHTQTTQSSVLRFIEDNWGTGRIGDGSFDAKAGSLDSMFDFARPQQRAVLLGADGSVAVKVPIKVAPGRMTVLPGSDRVAPRTKATASGPDAASASAGGKGAGGASGSAGPDLAATRSDDFRLSGAEIAGVSVPAVLVAGAAAFWLLARRRRTAGSAAASGSGAGTTAGTAEVK</sequence>
<evidence type="ECO:0000256" key="2">
    <source>
        <dbReference type="ARBA" id="ARBA00023026"/>
    </source>
</evidence>
<dbReference type="InterPro" id="IPR007312">
    <property type="entry name" value="Phosphoesterase"/>
</dbReference>
<evidence type="ECO:0000313" key="6">
    <source>
        <dbReference type="Proteomes" id="UP000236754"/>
    </source>
</evidence>
<dbReference type="GO" id="GO:0042578">
    <property type="term" value="F:phosphoric ester hydrolase activity"/>
    <property type="evidence" value="ECO:0007669"/>
    <property type="project" value="UniProtKB-ARBA"/>
</dbReference>
<protein>
    <submittedName>
        <fullName evidence="5">Phospholipase C</fullName>
    </submittedName>
</protein>
<feature type="compositionally biased region" description="Low complexity" evidence="3">
    <location>
        <begin position="588"/>
        <end position="601"/>
    </location>
</feature>
<dbReference type="AlphaFoldDB" id="A0A1H6AD22"/>
<keyword evidence="4" id="KW-0812">Transmembrane</keyword>
<feature type="region of interest" description="Disordered" evidence="3">
    <location>
        <begin position="237"/>
        <end position="281"/>
    </location>
</feature>
<dbReference type="PANTHER" id="PTHR31956:SF1">
    <property type="entry name" value="NON-SPECIFIC PHOSPHOLIPASE C1"/>
    <property type="match status" value="1"/>
</dbReference>
<dbReference type="InterPro" id="IPR017850">
    <property type="entry name" value="Alkaline_phosphatase_core_sf"/>
</dbReference>
<feature type="region of interest" description="Disordered" evidence="3">
    <location>
        <begin position="576"/>
        <end position="617"/>
    </location>
</feature>
<gene>
    <name evidence="5" type="ORF">SAMN05216223_105335</name>
</gene>
<organism evidence="5 6">
    <name type="scientific">Actinacidiphila yanglinensis</name>
    <dbReference type="NCBI Taxonomy" id="310779"/>
    <lineage>
        <taxon>Bacteria</taxon>
        <taxon>Bacillati</taxon>
        <taxon>Actinomycetota</taxon>
        <taxon>Actinomycetes</taxon>
        <taxon>Kitasatosporales</taxon>
        <taxon>Streptomycetaceae</taxon>
        <taxon>Actinacidiphila</taxon>
    </lineage>
</organism>
<dbReference type="CDD" id="cd16013">
    <property type="entry name" value="AcpA"/>
    <property type="match status" value="1"/>
</dbReference>
<keyword evidence="2" id="KW-0843">Virulence</keyword>
<evidence type="ECO:0000256" key="3">
    <source>
        <dbReference type="SAM" id="MobiDB-lite"/>
    </source>
</evidence>
<dbReference type="EMBL" id="FNVU01000005">
    <property type="protein sequence ID" value="SEG46669.1"/>
    <property type="molecule type" value="Genomic_DNA"/>
</dbReference>
<keyword evidence="1" id="KW-0378">Hydrolase</keyword>
<dbReference type="Gene3D" id="3.40.720.10">
    <property type="entry name" value="Alkaline Phosphatase, subunit A"/>
    <property type="match status" value="1"/>
</dbReference>
<feature type="compositionally biased region" description="Polar residues" evidence="3">
    <location>
        <begin position="238"/>
        <end position="263"/>
    </location>
</feature>
<proteinExistence type="predicted"/>
<dbReference type="Pfam" id="PF04185">
    <property type="entry name" value="Phosphoesterase"/>
    <property type="match status" value="1"/>
</dbReference>
<evidence type="ECO:0000256" key="1">
    <source>
        <dbReference type="ARBA" id="ARBA00022801"/>
    </source>
</evidence>
<keyword evidence="6" id="KW-1185">Reference proteome</keyword>
<name>A0A1H6AD22_9ACTN</name>